<organism evidence="1 2">
    <name type="scientific">Rhizophagus irregularis</name>
    <dbReference type="NCBI Taxonomy" id="588596"/>
    <lineage>
        <taxon>Eukaryota</taxon>
        <taxon>Fungi</taxon>
        <taxon>Fungi incertae sedis</taxon>
        <taxon>Mucoromycota</taxon>
        <taxon>Glomeromycotina</taxon>
        <taxon>Glomeromycetes</taxon>
        <taxon>Glomerales</taxon>
        <taxon>Glomeraceae</taxon>
        <taxon>Rhizophagus</taxon>
    </lineage>
</organism>
<keyword evidence="2" id="KW-1185">Reference proteome</keyword>
<dbReference type="EMBL" id="LLXI01001918">
    <property type="protein sequence ID" value="PKY55658.1"/>
    <property type="molecule type" value="Genomic_DNA"/>
</dbReference>
<evidence type="ECO:0000313" key="1">
    <source>
        <dbReference type="EMBL" id="PKY55658.1"/>
    </source>
</evidence>
<protein>
    <submittedName>
        <fullName evidence="1">Uncharacterized protein</fullName>
    </submittedName>
</protein>
<gene>
    <name evidence="1" type="ORF">RhiirA4_475275</name>
</gene>
<dbReference type="AlphaFoldDB" id="A0A2I1H9W4"/>
<accession>A0A2I1H9W4</accession>
<dbReference type="Pfam" id="PF08238">
    <property type="entry name" value="Sel1"/>
    <property type="match status" value="1"/>
</dbReference>
<name>A0A2I1H9W4_9GLOM</name>
<reference evidence="1 2" key="1">
    <citation type="submission" date="2015-10" db="EMBL/GenBank/DDBJ databases">
        <title>Genome analyses suggest a sexual origin of heterokaryosis in a supposedly ancient asexual fungus.</title>
        <authorList>
            <person name="Ropars J."/>
            <person name="Sedzielewska K."/>
            <person name="Noel J."/>
            <person name="Charron P."/>
            <person name="Farinelli L."/>
            <person name="Marton T."/>
            <person name="Kruger M."/>
            <person name="Pelin A."/>
            <person name="Brachmann A."/>
            <person name="Corradi N."/>
        </authorList>
    </citation>
    <scope>NUCLEOTIDE SEQUENCE [LARGE SCALE GENOMIC DNA]</scope>
    <source>
        <strain evidence="1 2">A4</strain>
    </source>
</reference>
<dbReference type="InterPro" id="IPR006597">
    <property type="entry name" value="Sel1-like"/>
</dbReference>
<sequence>MQIDYTNLSGIRHLGYCYQHGIDTEKNEIKAFELYEAAAEKATEKIAVDELQANPSYSS</sequence>
<comment type="caution">
    <text evidence="1">The sequence shown here is derived from an EMBL/GenBank/DDBJ whole genome shotgun (WGS) entry which is preliminary data.</text>
</comment>
<proteinExistence type="predicted"/>
<dbReference type="Gene3D" id="1.25.40.10">
    <property type="entry name" value="Tetratricopeptide repeat domain"/>
    <property type="match status" value="1"/>
</dbReference>
<dbReference type="SMART" id="SM00671">
    <property type="entry name" value="SEL1"/>
    <property type="match status" value="1"/>
</dbReference>
<dbReference type="Proteomes" id="UP000234323">
    <property type="component" value="Unassembled WGS sequence"/>
</dbReference>
<dbReference type="InterPro" id="IPR011990">
    <property type="entry name" value="TPR-like_helical_dom_sf"/>
</dbReference>
<evidence type="ECO:0000313" key="2">
    <source>
        <dbReference type="Proteomes" id="UP000234323"/>
    </source>
</evidence>
<dbReference type="SUPFAM" id="SSF81901">
    <property type="entry name" value="HCP-like"/>
    <property type="match status" value="1"/>
</dbReference>